<evidence type="ECO:0000313" key="3">
    <source>
        <dbReference type="Proteomes" id="UP000176863"/>
    </source>
</evidence>
<keyword evidence="1" id="KW-0472">Membrane</keyword>
<evidence type="ECO:0000256" key="1">
    <source>
        <dbReference type="SAM" id="Phobius"/>
    </source>
</evidence>
<feature type="transmembrane region" description="Helical" evidence="1">
    <location>
        <begin position="150"/>
        <end position="177"/>
    </location>
</feature>
<protein>
    <recommendedName>
        <fullName evidence="4">HTTM domain-containing protein</fullName>
    </recommendedName>
</protein>
<dbReference type="AlphaFoldDB" id="A0A1F6CZB9"/>
<comment type="caution">
    <text evidence="2">The sequence shown here is derived from an EMBL/GenBank/DDBJ whole genome shotgun (WGS) entry which is preliminary data.</text>
</comment>
<keyword evidence="1" id="KW-0812">Transmembrane</keyword>
<dbReference type="EMBL" id="MFKT01000001">
    <property type="protein sequence ID" value="OGG54192.1"/>
    <property type="molecule type" value="Genomic_DNA"/>
</dbReference>
<dbReference type="Proteomes" id="UP000176863">
    <property type="component" value="Unassembled WGS sequence"/>
</dbReference>
<dbReference type="STRING" id="1798480.A2851_00810"/>
<reference evidence="2 3" key="1">
    <citation type="journal article" date="2016" name="Nat. Commun.">
        <title>Thousands of microbial genomes shed light on interconnected biogeochemical processes in an aquifer system.</title>
        <authorList>
            <person name="Anantharaman K."/>
            <person name="Brown C.T."/>
            <person name="Hug L.A."/>
            <person name="Sharon I."/>
            <person name="Castelle C.J."/>
            <person name="Probst A.J."/>
            <person name="Thomas B.C."/>
            <person name="Singh A."/>
            <person name="Wilkins M.J."/>
            <person name="Karaoz U."/>
            <person name="Brodie E.L."/>
            <person name="Williams K.H."/>
            <person name="Hubbard S.S."/>
            <person name="Banfield J.F."/>
        </authorList>
    </citation>
    <scope>NUCLEOTIDE SEQUENCE [LARGE SCALE GENOMIC DNA]</scope>
</reference>
<proteinExistence type="predicted"/>
<name>A0A1F6CZB9_9BACT</name>
<keyword evidence="1" id="KW-1133">Transmembrane helix</keyword>
<gene>
    <name evidence="2" type="ORF">A2851_00810</name>
</gene>
<feature type="transmembrane region" description="Helical" evidence="1">
    <location>
        <begin position="117"/>
        <end position="138"/>
    </location>
</feature>
<feature type="transmembrane region" description="Helical" evidence="1">
    <location>
        <begin position="197"/>
        <end position="219"/>
    </location>
</feature>
<feature type="transmembrane region" description="Helical" evidence="1">
    <location>
        <begin position="282"/>
        <end position="302"/>
    </location>
</feature>
<sequence length="431" mass="50374">MLHDALSLSKWEQKFLAAYRRAFSIQEIEESVPLQWVFGALLFTFFVTFEKWVGSGAITVSAYVENSYACWPYFQDCGRFYFLTRLPDGYSQTTFYVVLFVVMLLVAYFMYRKQWVYAHVGMLALWLWKVVVMFGLTYATMWGNYDYYDVVFLVAVLFLPHKMFFLRALFVTLYFLASTIKIHEGWVLGTYFTSLETGLPLFGNTLAPFVTNLVIFMQMVGSVMLLSTRPVLQRIAFFYFLLFHMYSGILVEYRYLVTSLPMLIILFGVFNRTIPLPRGRKAVVGWIFLLLLAAVQLIPIIIIRGDQKMTLEGNKYGLYMFEANHQCISSVTVYTIDGQTESSREESWSARKRCDPYREWFTLRQACDRAPAIARIKWEYDHSINGGPFYRIVDEKDACALEYHALRHNAWIKLPEDRPQIVGYPVKNLYH</sequence>
<feature type="transmembrane region" description="Helical" evidence="1">
    <location>
        <begin position="231"/>
        <end position="247"/>
    </location>
</feature>
<evidence type="ECO:0000313" key="2">
    <source>
        <dbReference type="EMBL" id="OGG54192.1"/>
    </source>
</evidence>
<organism evidence="2 3">
    <name type="scientific">Candidatus Kaiserbacteria bacterium RIFCSPHIGHO2_01_FULL_53_29</name>
    <dbReference type="NCBI Taxonomy" id="1798480"/>
    <lineage>
        <taxon>Bacteria</taxon>
        <taxon>Candidatus Kaiseribacteriota</taxon>
    </lineage>
</organism>
<evidence type="ECO:0008006" key="4">
    <source>
        <dbReference type="Google" id="ProtNLM"/>
    </source>
</evidence>
<feature type="transmembrane region" description="Helical" evidence="1">
    <location>
        <begin position="93"/>
        <end position="111"/>
    </location>
</feature>
<accession>A0A1F6CZB9</accession>